<dbReference type="AlphaFoldDB" id="A0A0P0YVG1"/>
<keyword evidence="3 8" id="KW-0813">Transport</keyword>
<dbReference type="InterPro" id="IPR020846">
    <property type="entry name" value="MFS_dom"/>
</dbReference>
<evidence type="ECO:0000256" key="6">
    <source>
        <dbReference type="ARBA" id="ARBA00022989"/>
    </source>
</evidence>
<feature type="transmembrane region" description="Helical" evidence="8">
    <location>
        <begin position="64"/>
        <end position="80"/>
    </location>
</feature>
<dbReference type="PANTHER" id="PTHR23502">
    <property type="entry name" value="MAJOR FACILITATOR SUPERFAMILY"/>
    <property type="match status" value="1"/>
</dbReference>
<feature type="transmembrane region" description="Helical" evidence="8">
    <location>
        <begin position="230"/>
        <end position="251"/>
    </location>
</feature>
<sequence length="427" mass="45110">MTSSQETADRLPPASPHAGMGFREFVAIVASLMAVNALAIDAMLPALPQIGDALSITDDNQRQLIITAYLLGFGVAQLFYGPLSDRFGRRGVLLFGLAVYTIGGCAAAMATSLDQMMAARIVQGIGSAATRVLAVSIVRDCYSGRHMARVMSIAFIMFIAVPVIAPSFGQAIVVFAPWEWIFLALGLFGFLLAGWVWLRLPETLPAQNRSPIVFSSVVGAFRIAATNRACLGYTLAAAAVLGCLFGFINSAQQIFVEVFDTGSSFPLFFAGIALFMAASSFTNSRIVERLGMRMVSHTAIVAFTAIACLHAAIALSGHESLVSFLLLQSLMMFCFGLVMPNFSAMAMDPVGSVAGTAASFQGFVTTVGGALLGFYIGQHYDGTATPVVVGYAVLGFVAILIVLATERGRLFKAVNPPQPSAPRSARG</sequence>
<name>A0A0P0YVG1_9HYPH</name>
<proteinExistence type="inferred from homology"/>
<feature type="transmembrane region" description="Helical" evidence="8">
    <location>
        <begin position="25"/>
        <end position="44"/>
    </location>
</feature>
<feature type="transmembrane region" description="Helical" evidence="8">
    <location>
        <begin position="117"/>
        <end position="138"/>
    </location>
</feature>
<keyword evidence="4" id="KW-1003">Cell membrane</keyword>
<dbReference type="Gene3D" id="1.20.1720.10">
    <property type="entry name" value="Multidrug resistance protein D"/>
    <property type="match status" value="1"/>
</dbReference>
<keyword evidence="6 8" id="KW-1133">Transmembrane helix</keyword>
<dbReference type="InterPro" id="IPR036259">
    <property type="entry name" value="MFS_trans_sf"/>
</dbReference>
<dbReference type="Pfam" id="PF07690">
    <property type="entry name" value="MFS_1"/>
    <property type="match status" value="1"/>
</dbReference>
<dbReference type="GO" id="GO:1990961">
    <property type="term" value="P:xenobiotic detoxification by transmembrane export across the plasma membrane"/>
    <property type="evidence" value="ECO:0007669"/>
    <property type="project" value="InterPro"/>
</dbReference>
<evidence type="ECO:0000256" key="8">
    <source>
        <dbReference type="RuleBase" id="RU365088"/>
    </source>
</evidence>
<evidence type="ECO:0000256" key="2">
    <source>
        <dbReference type="ARBA" id="ARBA00006236"/>
    </source>
</evidence>
<feature type="transmembrane region" description="Helical" evidence="8">
    <location>
        <begin position="321"/>
        <end position="338"/>
    </location>
</feature>
<keyword evidence="7 8" id="KW-0472">Membrane</keyword>
<keyword evidence="5 8" id="KW-0812">Transmembrane</keyword>
<feature type="transmembrane region" description="Helical" evidence="8">
    <location>
        <begin position="180"/>
        <end position="200"/>
    </location>
</feature>
<feature type="transmembrane region" description="Helical" evidence="8">
    <location>
        <begin position="263"/>
        <end position="282"/>
    </location>
</feature>
<evidence type="ECO:0000313" key="10">
    <source>
        <dbReference type="EMBL" id="BAT25443.1"/>
    </source>
</evidence>
<feature type="transmembrane region" description="Helical" evidence="8">
    <location>
        <begin position="294"/>
        <end position="315"/>
    </location>
</feature>
<evidence type="ECO:0000256" key="3">
    <source>
        <dbReference type="ARBA" id="ARBA00022448"/>
    </source>
</evidence>
<reference evidence="10" key="1">
    <citation type="journal article" date="2015" name="Proc. Natl. Acad. Sci. U.S.A.">
        <title>Bacterial clade with the ribosomal RNA operon on a small plasmid rather than the chromosome.</title>
        <authorList>
            <person name="Anda M."/>
            <person name="Ohtsubo Y."/>
            <person name="Okubo T."/>
            <person name="Sugawara M."/>
            <person name="Nagata Y."/>
            <person name="Tsuda M."/>
            <person name="Minamisawa K."/>
            <person name="Mitsui H."/>
        </authorList>
    </citation>
    <scope>NUCLEOTIDE SEQUENCE</scope>
    <source>
        <strain evidence="10">DSM 21988</strain>
    </source>
</reference>
<evidence type="ECO:0000259" key="9">
    <source>
        <dbReference type="PROSITE" id="PS50850"/>
    </source>
</evidence>
<dbReference type="SUPFAM" id="SSF103473">
    <property type="entry name" value="MFS general substrate transporter"/>
    <property type="match status" value="1"/>
</dbReference>
<dbReference type="PROSITE" id="PS50850">
    <property type="entry name" value="MFS"/>
    <property type="match status" value="1"/>
</dbReference>
<keyword evidence="8" id="KW-0997">Cell inner membrane</keyword>
<dbReference type="RefSeq" id="WP_200801693.1">
    <property type="nucleotide sequence ID" value="NZ_BBWQ01000023.1"/>
</dbReference>
<dbReference type="InterPro" id="IPR004812">
    <property type="entry name" value="Efflux_drug-R_Bcr/CmlA"/>
</dbReference>
<evidence type="ECO:0000256" key="1">
    <source>
        <dbReference type="ARBA" id="ARBA00004651"/>
    </source>
</evidence>
<dbReference type="PANTHER" id="PTHR23502:SF132">
    <property type="entry name" value="POLYAMINE TRANSPORTER 2-RELATED"/>
    <property type="match status" value="1"/>
</dbReference>
<dbReference type="NCBIfam" id="TIGR00710">
    <property type="entry name" value="efflux_Bcr_CflA"/>
    <property type="match status" value="1"/>
</dbReference>
<protein>
    <recommendedName>
        <fullName evidence="8">Bcr/CflA family efflux transporter</fullName>
    </recommendedName>
</protein>
<evidence type="ECO:0000256" key="4">
    <source>
        <dbReference type="ARBA" id="ARBA00022475"/>
    </source>
</evidence>
<feature type="domain" description="Major facilitator superfamily (MFS) profile" evidence="9">
    <location>
        <begin position="25"/>
        <end position="407"/>
    </location>
</feature>
<feature type="transmembrane region" description="Helical" evidence="8">
    <location>
        <begin position="350"/>
        <end position="376"/>
    </location>
</feature>
<dbReference type="EMBL" id="LC066369">
    <property type="protein sequence ID" value="BAT25443.1"/>
    <property type="molecule type" value="Genomic_DNA"/>
</dbReference>
<comment type="similarity">
    <text evidence="2 8">Belongs to the major facilitator superfamily. Bcr/CmlA family.</text>
</comment>
<dbReference type="GO" id="GO:0005886">
    <property type="term" value="C:plasma membrane"/>
    <property type="evidence" value="ECO:0007669"/>
    <property type="project" value="UniProtKB-SubCell"/>
</dbReference>
<feature type="transmembrane region" description="Helical" evidence="8">
    <location>
        <begin position="150"/>
        <end position="174"/>
    </location>
</feature>
<evidence type="ECO:0000256" key="5">
    <source>
        <dbReference type="ARBA" id="ARBA00022692"/>
    </source>
</evidence>
<dbReference type="InterPro" id="IPR011701">
    <property type="entry name" value="MFS"/>
</dbReference>
<accession>A0A0P0YVG1</accession>
<evidence type="ECO:0000256" key="7">
    <source>
        <dbReference type="ARBA" id="ARBA00023136"/>
    </source>
</evidence>
<feature type="transmembrane region" description="Helical" evidence="8">
    <location>
        <begin position="388"/>
        <end position="405"/>
    </location>
</feature>
<dbReference type="GO" id="GO:0042910">
    <property type="term" value="F:xenobiotic transmembrane transporter activity"/>
    <property type="evidence" value="ECO:0007669"/>
    <property type="project" value="InterPro"/>
</dbReference>
<comment type="subcellular location">
    <subcellularLocation>
        <location evidence="8">Cell inner membrane</location>
        <topology evidence="8">Multi-pass membrane protein</topology>
    </subcellularLocation>
    <subcellularLocation>
        <location evidence="1">Cell membrane</location>
        <topology evidence="1">Multi-pass membrane protein</topology>
    </subcellularLocation>
</comment>
<feature type="transmembrane region" description="Helical" evidence="8">
    <location>
        <begin position="92"/>
        <end position="111"/>
    </location>
</feature>
<dbReference type="CDD" id="cd17320">
    <property type="entry name" value="MFS_MdfA_MDR_like"/>
    <property type="match status" value="1"/>
</dbReference>
<organism evidence="10">
    <name type="scientific">Aureimonas altamirensis</name>
    <dbReference type="NCBI Taxonomy" id="370622"/>
    <lineage>
        <taxon>Bacteria</taxon>
        <taxon>Pseudomonadati</taxon>
        <taxon>Pseudomonadota</taxon>
        <taxon>Alphaproteobacteria</taxon>
        <taxon>Hyphomicrobiales</taxon>
        <taxon>Aurantimonadaceae</taxon>
        <taxon>Aureimonas</taxon>
    </lineage>
</organism>